<feature type="region of interest" description="Disordered" evidence="1">
    <location>
        <begin position="142"/>
        <end position="161"/>
    </location>
</feature>
<sequence>MLVLLPDLRYFNGALGKAIAGAILLKNRHSFPGKQNDAHEVFVAACDCHGSLAKNAIKTKVNAGIKKKIPIAQLVDELIHAFGPELNHTLELHHRVALIRMHVEQGHTPHSFWSKVDDELEELYNATPEEYVESLQFAYTEDKKKYPAKPSAKADTYPLGDGVGTNSKQWLQNLNAVAKKIKRGDTSTQSRAQKRKVGERDNTNDEEEGAAGGSGTGDVDEEEDEQEDEQQQAEGDAAQTKDSSSQAPLGNV</sequence>
<gene>
    <name evidence="2" type="ORF">MCHLO_03547</name>
</gene>
<protein>
    <submittedName>
        <fullName evidence="2">Uncharacterized protein</fullName>
    </submittedName>
</protein>
<reference evidence="2" key="1">
    <citation type="submission" date="2014-09" db="EMBL/GenBank/DDBJ databases">
        <title>Genome sequence of the luminous mushroom Mycena chlorophos for searching fungal bioluminescence genes.</title>
        <authorList>
            <person name="Tanaka Y."/>
            <person name="Kasuga D."/>
            <person name="Oba Y."/>
            <person name="Hase S."/>
            <person name="Sato K."/>
            <person name="Oba Y."/>
            <person name="Sakakibara Y."/>
        </authorList>
    </citation>
    <scope>NUCLEOTIDE SEQUENCE</scope>
</reference>
<feature type="compositionally biased region" description="Polar residues" evidence="1">
    <location>
        <begin position="240"/>
        <end position="252"/>
    </location>
</feature>
<dbReference type="EMBL" id="DF842035">
    <property type="protein sequence ID" value="GAT46000.1"/>
    <property type="molecule type" value="Genomic_DNA"/>
</dbReference>
<dbReference type="Proteomes" id="UP000815677">
    <property type="component" value="Unassembled WGS sequence"/>
</dbReference>
<accession>A0ABQ0L4D8</accession>
<name>A0ABQ0L4D8_MYCCL</name>
<evidence type="ECO:0000256" key="1">
    <source>
        <dbReference type="SAM" id="MobiDB-lite"/>
    </source>
</evidence>
<feature type="compositionally biased region" description="Acidic residues" evidence="1">
    <location>
        <begin position="218"/>
        <end position="231"/>
    </location>
</feature>
<organism evidence="2 3">
    <name type="scientific">Mycena chlorophos</name>
    <name type="common">Agaric fungus</name>
    <name type="synonym">Agaricus chlorophos</name>
    <dbReference type="NCBI Taxonomy" id="658473"/>
    <lineage>
        <taxon>Eukaryota</taxon>
        <taxon>Fungi</taxon>
        <taxon>Dikarya</taxon>
        <taxon>Basidiomycota</taxon>
        <taxon>Agaricomycotina</taxon>
        <taxon>Agaricomycetes</taxon>
        <taxon>Agaricomycetidae</taxon>
        <taxon>Agaricales</taxon>
        <taxon>Marasmiineae</taxon>
        <taxon>Mycenaceae</taxon>
        <taxon>Mycena</taxon>
    </lineage>
</organism>
<keyword evidence="3" id="KW-1185">Reference proteome</keyword>
<proteinExistence type="predicted"/>
<evidence type="ECO:0000313" key="3">
    <source>
        <dbReference type="Proteomes" id="UP000815677"/>
    </source>
</evidence>
<evidence type="ECO:0000313" key="2">
    <source>
        <dbReference type="EMBL" id="GAT46000.1"/>
    </source>
</evidence>
<feature type="region of interest" description="Disordered" evidence="1">
    <location>
        <begin position="181"/>
        <end position="252"/>
    </location>
</feature>